<sequence length="1650" mass="180158">MAKSLTLTAMLLVLWLAMSVGTWAEDSESWTEWLSKSLGFGQDNPVVKNAVADDKETPSEEQIMAEWLQVLQGAEVALEADKRYTASAMIAGVVAKFNADDSNFSDKEKIEKFQASVKAIQQAVDRDHKAKATALIKGLVANFKSQYGNVQRDQQNQRGVMYLETEDSKQPAHQNMKVLLTVEQKLQEAFQSLHQEKQAKAQAMLKVAVVTLNQDESLTDEEKSKKLTEFVMKAEKSLNKEQQEKAQQLVGAATTGLRFHILHQQHMEKGKTYNSADPASGPSTQGGAQNINVLLVVEQKFQAAFQALQQGQVSQAQEMLKIAVHTLAQDKSLTVEQKTAKLTEFVQKAEKFLNKETQVQVLEFIEGAKMGLKIQKLRQADMEKAKSSGSAAPASGPATQESAQNINVSVVVEQKFQAAFQAFQQGQVAQAQEMLKIATLTLGQVKSLTVEQKIAKLIEFVQKVEKSLNKDTQVQVREFIEGAKMGLKIQELRQADMEKAKTYGSTSPASSPISQGNAQNINVSVVVEQKFQAAFQALQQGQVAQAQEILKTAALTLSEDKSLTIEQKTAKLTNFVQKVEKSLNKDTHVQVREFIEGAKMGLKIQELRQTDMEKVKSSGFVAPASGPVAQGNAQNINVSVMVEQKFQAAFQALQQGQVAQAQEILKTATLTLGQDKSLTVEQKTAKLTDFVQKVEKSLNKDIQVQVREFIVGAKMGLKFQELRQADMEKAKDSSSAAPTSSPAAQGSAQNINGSMAVELKFQAVFQALQQGQVAQAQEMLKNVALTLSQDKSLTVEQKKAKLTEFIQKVEKSLSKDTQVQVQEFIKGAKMGLKIQELRQADMEKAKTYGSTSPASSPVSQGSAQNINVSVVVEQKFQAAFQALQQGQFAQAQEMLKTAALTLGQVKSLTIEQKIAKLTDFVQKVEKSLNKDTQVQVQEFIEGAKMGLKIQELRQADMEKAKSSGLAAPASGSAAQGSAQNINVSVVVEQKFQAAFQALQQGQVAQAQEILKTATLTLGQDKSLTIEQKTAKLTDFVQKVEKSLNKDIQVQVREFIEGAKMGLKFQELRQADMEKAKDSSSAAPTSSPAAQGSAQNINGSVAVELKFQAVFQALQQGQVAQAQEMLKNAALTLSQDKSLTVEQKKAKLTEFLQKVEKSLNKDTQVQVREFIEGAKMGLKIQELRQEDMEKAKSSGFVAPASGSAAQGSAQNINISVVVEQKFQAAFQALQQGQFAQAQEMLKIAALTLGQDKSLTVEQKTAKLTEFIQKVEKSLNKDTQVQVREFIEGAKMGLKIQELRQAEMEKAKASSSTAPTSGPATPGSAQNINISLVIEQKFQAAFQALQQGQVVQAQEILKVIALTLGQDKSLTVEQKTAKLTEFFQNVEKSLNKDTQVQVLEFIEGAKMGLKIQELHQADMEKAKTSSLAAPSSGATAQGSAQNINASMVVELKFQAAFQALQQGQVAQAQELLKIAALMLGQDKSLSVNQKTAKLTEFVQKVEKSLNKETQVQVREFIEGAKMGLKIQELRQTDLEKTKASGSGATASGPTAQGSSQNMNVLLSVEQKLQAAFQAIHQEQQAKAQAMLKTAVVTLNQDDSLTDDEKSAKLTEFVKKAEKSLDKDQQQKAAQLLGGATVGLRIHFLRQQNMENP</sequence>
<name>A0AAW1YJ10_RUBAR</name>
<reference evidence="3 4" key="1">
    <citation type="journal article" date="2023" name="G3 (Bethesda)">
        <title>A chromosome-length genome assembly and annotation of blackberry (Rubus argutus, cv. 'Hillquist').</title>
        <authorList>
            <person name="Bruna T."/>
            <person name="Aryal R."/>
            <person name="Dudchenko O."/>
            <person name="Sargent D.J."/>
            <person name="Mead D."/>
            <person name="Buti M."/>
            <person name="Cavallini A."/>
            <person name="Hytonen T."/>
            <person name="Andres J."/>
            <person name="Pham M."/>
            <person name="Weisz D."/>
            <person name="Mascagni F."/>
            <person name="Usai G."/>
            <person name="Natali L."/>
            <person name="Bassil N."/>
            <person name="Fernandez G.E."/>
            <person name="Lomsadze A."/>
            <person name="Armour M."/>
            <person name="Olukolu B."/>
            <person name="Poorten T."/>
            <person name="Britton C."/>
            <person name="Davik J."/>
            <person name="Ashrafi H."/>
            <person name="Aiden E.L."/>
            <person name="Borodovsky M."/>
            <person name="Worthington M."/>
        </authorList>
    </citation>
    <scope>NUCLEOTIDE SEQUENCE [LARGE SCALE GENOMIC DNA]</scope>
    <source>
        <strain evidence="3">PI 553951</strain>
    </source>
</reference>
<evidence type="ECO:0000256" key="2">
    <source>
        <dbReference type="SAM" id="SignalP"/>
    </source>
</evidence>
<dbReference type="EMBL" id="JBEDUW010000001">
    <property type="protein sequence ID" value="KAK9948603.1"/>
    <property type="molecule type" value="Genomic_DNA"/>
</dbReference>
<evidence type="ECO:0000313" key="3">
    <source>
        <dbReference type="EMBL" id="KAK9948603.1"/>
    </source>
</evidence>
<feature type="region of interest" description="Disordered" evidence="1">
    <location>
        <begin position="1533"/>
        <end position="1552"/>
    </location>
</feature>
<evidence type="ECO:0000313" key="4">
    <source>
        <dbReference type="Proteomes" id="UP001457282"/>
    </source>
</evidence>
<feature type="signal peptide" evidence="2">
    <location>
        <begin position="1"/>
        <end position="24"/>
    </location>
</feature>
<keyword evidence="4" id="KW-1185">Reference proteome</keyword>
<feature type="region of interest" description="Disordered" evidence="1">
    <location>
        <begin position="1072"/>
        <end position="1092"/>
    </location>
</feature>
<evidence type="ECO:0000256" key="1">
    <source>
        <dbReference type="SAM" id="MobiDB-lite"/>
    </source>
</evidence>
<accession>A0AAW1YJ10</accession>
<protein>
    <submittedName>
        <fullName evidence="3">Uncharacterized protein</fullName>
    </submittedName>
</protein>
<gene>
    <name evidence="3" type="ORF">M0R45_004171</name>
</gene>
<feature type="region of interest" description="Disordered" evidence="1">
    <location>
        <begin position="728"/>
        <end position="748"/>
    </location>
</feature>
<feature type="compositionally biased region" description="Low complexity" evidence="1">
    <location>
        <begin position="733"/>
        <end position="748"/>
    </location>
</feature>
<comment type="caution">
    <text evidence="3">The sequence shown here is derived from an EMBL/GenBank/DDBJ whole genome shotgun (WGS) entry which is preliminary data.</text>
</comment>
<feature type="compositionally biased region" description="Polar residues" evidence="1">
    <location>
        <begin position="1537"/>
        <end position="1552"/>
    </location>
</feature>
<dbReference type="Proteomes" id="UP001457282">
    <property type="component" value="Unassembled WGS sequence"/>
</dbReference>
<proteinExistence type="predicted"/>
<feature type="compositionally biased region" description="Low complexity" evidence="1">
    <location>
        <begin position="1078"/>
        <end position="1092"/>
    </location>
</feature>
<keyword evidence="2" id="KW-0732">Signal</keyword>
<feature type="chain" id="PRO_5043519976" evidence="2">
    <location>
        <begin position="25"/>
        <end position="1650"/>
    </location>
</feature>
<organism evidence="3 4">
    <name type="scientific">Rubus argutus</name>
    <name type="common">Southern blackberry</name>
    <dbReference type="NCBI Taxonomy" id="59490"/>
    <lineage>
        <taxon>Eukaryota</taxon>
        <taxon>Viridiplantae</taxon>
        <taxon>Streptophyta</taxon>
        <taxon>Embryophyta</taxon>
        <taxon>Tracheophyta</taxon>
        <taxon>Spermatophyta</taxon>
        <taxon>Magnoliopsida</taxon>
        <taxon>eudicotyledons</taxon>
        <taxon>Gunneridae</taxon>
        <taxon>Pentapetalae</taxon>
        <taxon>rosids</taxon>
        <taxon>fabids</taxon>
        <taxon>Rosales</taxon>
        <taxon>Rosaceae</taxon>
        <taxon>Rosoideae</taxon>
        <taxon>Rosoideae incertae sedis</taxon>
        <taxon>Rubus</taxon>
    </lineage>
</organism>